<evidence type="ECO:0000313" key="3">
    <source>
        <dbReference type="EMBL" id="HFC97115.1"/>
    </source>
</evidence>
<reference evidence="3" key="1">
    <citation type="journal article" date="2020" name="mSystems">
        <title>Genome- and Community-Level Interaction Insights into Carbon Utilization and Element Cycling Functions of Hydrothermarchaeota in Hydrothermal Sediment.</title>
        <authorList>
            <person name="Zhou Z."/>
            <person name="Liu Y."/>
            <person name="Xu W."/>
            <person name="Pan J."/>
            <person name="Luo Z.H."/>
            <person name="Li M."/>
        </authorList>
    </citation>
    <scope>NUCLEOTIDE SEQUENCE [LARGE SCALE GENOMIC DNA]</scope>
    <source>
        <strain evidence="3">HyVt-483</strain>
    </source>
</reference>
<dbReference type="SUPFAM" id="SSF159713">
    <property type="entry name" value="Dhaf3308-like"/>
    <property type="match status" value="1"/>
</dbReference>
<evidence type="ECO:0008006" key="4">
    <source>
        <dbReference type="Google" id="ProtNLM"/>
    </source>
</evidence>
<comment type="caution">
    <text evidence="3">The sequence shown here is derived from an EMBL/GenBank/DDBJ whole genome shotgun (WGS) entry which is preliminary data.</text>
</comment>
<feature type="domain" description="Putative heavy-metal chelation" evidence="1">
    <location>
        <begin position="102"/>
        <end position="243"/>
    </location>
</feature>
<sequence>MKLEERLLHAALPLARGKLVERAVIGLGYTAIELSDRRAGVAYTLFEPGCCSYLPPEVSFRQRPADLVLRGLTSPQPLEGSVALAVANALFNSRDLPFLEGDPLELIRPGPEDEVAMIGFFEPLVKRLSRRVRHLWVFERGDHLGPGLLPETEMPVFLPRATLILITSVTILNRTLEDILAQVQRAREVVLLGPSTPMAPEVFGDTPVSLLSGIRVRDPEGVLQAVAEAKGFPGLKPYVEKINLRV</sequence>
<dbReference type="Pfam" id="PF04016">
    <property type="entry name" value="DUF364"/>
    <property type="match status" value="1"/>
</dbReference>
<dbReference type="AlphaFoldDB" id="A0A7C3CLV5"/>
<gene>
    <name evidence="3" type="ORF">ENJ40_01485</name>
</gene>
<name>A0A7C3CLV5_9BACT</name>
<dbReference type="Pfam" id="PF13938">
    <property type="entry name" value="DUF4213"/>
    <property type="match status" value="1"/>
</dbReference>
<organism evidence="3">
    <name type="scientific">Thermosulfurimonas dismutans</name>
    <dbReference type="NCBI Taxonomy" id="999894"/>
    <lineage>
        <taxon>Bacteria</taxon>
        <taxon>Pseudomonadati</taxon>
        <taxon>Thermodesulfobacteriota</taxon>
        <taxon>Thermodesulfobacteria</taxon>
        <taxon>Thermodesulfobacteriales</taxon>
        <taxon>Thermodesulfobacteriaceae</taxon>
        <taxon>Thermosulfurimonas</taxon>
    </lineage>
</organism>
<evidence type="ECO:0000259" key="2">
    <source>
        <dbReference type="Pfam" id="PF13938"/>
    </source>
</evidence>
<dbReference type="Gene3D" id="3.30.390.100">
    <property type="match status" value="1"/>
</dbReference>
<dbReference type="Gene3D" id="3.40.50.11590">
    <property type="match status" value="1"/>
</dbReference>
<dbReference type="EMBL" id="DRMH01000015">
    <property type="protein sequence ID" value="HFC97115.1"/>
    <property type="molecule type" value="Genomic_DNA"/>
</dbReference>
<dbReference type="Proteomes" id="UP000886043">
    <property type="component" value="Unassembled WGS sequence"/>
</dbReference>
<accession>A0A7C3CLV5</accession>
<dbReference type="InterPro" id="IPR007161">
    <property type="entry name" value="DUF364"/>
</dbReference>
<proteinExistence type="predicted"/>
<feature type="domain" description="DUF4213" evidence="2">
    <location>
        <begin position="11"/>
        <end position="90"/>
    </location>
</feature>
<dbReference type="InterPro" id="IPR025251">
    <property type="entry name" value="DUF4213"/>
</dbReference>
<evidence type="ECO:0000259" key="1">
    <source>
        <dbReference type="Pfam" id="PF04016"/>
    </source>
</evidence>
<protein>
    <recommendedName>
        <fullName evidence="4">DUF364 domain-containing protein</fullName>
    </recommendedName>
</protein>